<dbReference type="EMBL" id="CAJGYO010000016">
    <property type="protein sequence ID" value="CAD6272324.1"/>
    <property type="molecule type" value="Genomic_DNA"/>
</dbReference>
<proteinExistence type="predicted"/>
<gene>
    <name evidence="2" type="ORF">NCGR_LOCUS55599</name>
</gene>
<dbReference type="PANTHER" id="PTHR35770">
    <property type="entry name" value="U2 SMALL NUCLEAR RIBONUCLEOPROTEIN AUXILIARY FACTOR-LIKE PROTEIN"/>
    <property type="match status" value="1"/>
</dbReference>
<organism evidence="2 3">
    <name type="scientific">Miscanthus lutarioriparius</name>
    <dbReference type="NCBI Taxonomy" id="422564"/>
    <lineage>
        <taxon>Eukaryota</taxon>
        <taxon>Viridiplantae</taxon>
        <taxon>Streptophyta</taxon>
        <taxon>Embryophyta</taxon>
        <taxon>Tracheophyta</taxon>
        <taxon>Spermatophyta</taxon>
        <taxon>Magnoliopsida</taxon>
        <taxon>Liliopsida</taxon>
        <taxon>Poales</taxon>
        <taxon>Poaceae</taxon>
        <taxon>PACMAD clade</taxon>
        <taxon>Panicoideae</taxon>
        <taxon>Andropogonodae</taxon>
        <taxon>Andropogoneae</taxon>
        <taxon>Saccharinae</taxon>
        <taxon>Miscanthus</taxon>
    </lineage>
</organism>
<sequence length="245" mass="27508">MTDEMRMAAVFGEAKPEKSDNEADALPCRPVLFRAYSHSHSQSGLRVVATDLHSLAWHSSLDLDGLRDLVRPDTAELVATKAKGLPRITISLDRVAASALKDVIADFSLALYESYKTKQEHASREQDQVSQLMQSLASEREKNEVMQKQLEALSFLDKRKATKPKLLTDQVPSVSSAPPSSDQIIVPAQQQTPAYRFANLQWLCLAKFLLPKLRSDWPLCLGGQEYEELCCKILKKMTMIIVRYC</sequence>
<keyword evidence="1" id="KW-0175">Coiled coil</keyword>
<dbReference type="Proteomes" id="UP000604825">
    <property type="component" value="Unassembled WGS sequence"/>
</dbReference>
<dbReference type="PANTHER" id="PTHR35770:SF1">
    <property type="entry name" value="U2 SMALL NUCLEAR RIBONUCLEOPROTEIN AUXILIARY FACTOR-LIKE PROTEIN"/>
    <property type="match status" value="1"/>
</dbReference>
<evidence type="ECO:0000256" key="1">
    <source>
        <dbReference type="SAM" id="Coils"/>
    </source>
</evidence>
<reference evidence="2" key="1">
    <citation type="submission" date="2020-10" db="EMBL/GenBank/DDBJ databases">
        <authorList>
            <person name="Han B."/>
            <person name="Lu T."/>
            <person name="Zhao Q."/>
            <person name="Huang X."/>
            <person name="Zhao Y."/>
        </authorList>
    </citation>
    <scope>NUCLEOTIDE SEQUENCE</scope>
</reference>
<comment type="caution">
    <text evidence="2">The sequence shown here is derived from an EMBL/GenBank/DDBJ whole genome shotgun (WGS) entry which is preliminary data.</text>
</comment>
<evidence type="ECO:0000313" key="3">
    <source>
        <dbReference type="Proteomes" id="UP000604825"/>
    </source>
</evidence>
<evidence type="ECO:0000313" key="2">
    <source>
        <dbReference type="EMBL" id="CAD6272324.1"/>
    </source>
</evidence>
<dbReference type="AlphaFoldDB" id="A0A811RP46"/>
<keyword evidence="3" id="KW-1185">Reference proteome</keyword>
<dbReference type="OrthoDB" id="775087at2759"/>
<feature type="coiled-coil region" evidence="1">
    <location>
        <begin position="122"/>
        <end position="149"/>
    </location>
</feature>
<name>A0A811RP46_9POAL</name>
<protein>
    <submittedName>
        <fullName evidence="2">Uncharacterized protein</fullName>
    </submittedName>
</protein>
<accession>A0A811RP46</accession>